<dbReference type="AlphaFoldDB" id="T1HAA6"/>
<organism evidence="1 2">
    <name type="scientific">Rhodnius prolixus</name>
    <name type="common">Triatomid bug</name>
    <dbReference type="NCBI Taxonomy" id="13249"/>
    <lineage>
        <taxon>Eukaryota</taxon>
        <taxon>Metazoa</taxon>
        <taxon>Ecdysozoa</taxon>
        <taxon>Arthropoda</taxon>
        <taxon>Hexapoda</taxon>
        <taxon>Insecta</taxon>
        <taxon>Pterygota</taxon>
        <taxon>Neoptera</taxon>
        <taxon>Paraneoptera</taxon>
        <taxon>Hemiptera</taxon>
        <taxon>Heteroptera</taxon>
        <taxon>Panheteroptera</taxon>
        <taxon>Cimicomorpha</taxon>
        <taxon>Reduviidae</taxon>
        <taxon>Triatominae</taxon>
        <taxon>Rhodnius</taxon>
    </lineage>
</organism>
<keyword evidence="2" id="KW-1185">Reference proteome</keyword>
<evidence type="ECO:0000313" key="1">
    <source>
        <dbReference type="EnsemblMetazoa" id="RPRC000963-PA"/>
    </source>
</evidence>
<dbReference type="OMA" id="YYKTIQI"/>
<dbReference type="HOGENOM" id="CLU_2443564_0_0_1"/>
<dbReference type="EnsemblMetazoa" id="RPRC000963-RA">
    <property type="protein sequence ID" value="RPRC000963-PA"/>
    <property type="gene ID" value="RPRC000963"/>
</dbReference>
<name>T1HAA6_RHOPR</name>
<accession>T1HAA6</accession>
<dbReference type="EMBL" id="ACPB03010070">
    <property type="status" value="NOT_ANNOTATED_CDS"/>
    <property type="molecule type" value="Genomic_DNA"/>
</dbReference>
<proteinExistence type="predicted"/>
<dbReference type="Proteomes" id="UP000015103">
    <property type="component" value="Unassembled WGS sequence"/>
</dbReference>
<dbReference type="VEuPathDB" id="VectorBase:RPRC000963"/>
<sequence length="90" mass="9599">MSGAECFVRVQADLSENLLPNKGLKQGDALACLLLNLALEKAEEGSGIQASGTLLNKTVQLLAYADDIDIIARSMNAMKEAFLALEMAED</sequence>
<dbReference type="STRING" id="13249.T1HAA6"/>
<protein>
    <submittedName>
        <fullName evidence="1">Reverse transcriptase domain-containing protein</fullName>
    </submittedName>
</protein>
<reference evidence="1" key="1">
    <citation type="submission" date="2015-05" db="UniProtKB">
        <authorList>
            <consortium name="EnsemblMetazoa"/>
        </authorList>
    </citation>
    <scope>IDENTIFICATION</scope>
</reference>
<dbReference type="InParanoid" id="T1HAA6"/>
<evidence type="ECO:0000313" key="2">
    <source>
        <dbReference type="Proteomes" id="UP000015103"/>
    </source>
</evidence>
<dbReference type="InterPro" id="IPR000477">
    <property type="entry name" value="RT_dom"/>
</dbReference>
<dbReference type="PROSITE" id="PS50878">
    <property type="entry name" value="RT_POL"/>
    <property type="match status" value="1"/>
</dbReference>